<organism evidence="2 3">
    <name type="scientific">Bradyrhizobium betae</name>
    <dbReference type="NCBI Taxonomy" id="244734"/>
    <lineage>
        <taxon>Bacteria</taxon>
        <taxon>Pseudomonadati</taxon>
        <taxon>Pseudomonadota</taxon>
        <taxon>Alphaproteobacteria</taxon>
        <taxon>Hyphomicrobiales</taxon>
        <taxon>Nitrobacteraceae</taxon>
        <taxon>Bradyrhizobium</taxon>
    </lineage>
</organism>
<accession>A0A4V1P4L1</accession>
<name>A0A4V1P4L1_9BRAD</name>
<feature type="region of interest" description="Disordered" evidence="1">
    <location>
        <begin position="66"/>
        <end position="118"/>
    </location>
</feature>
<comment type="caution">
    <text evidence="2">The sequence shown here is derived from an EMBL/GenBank/DDBJ whole genome shotgun (WGS) entry which is preliminary data.</text>
</comment>
<keyword evidence="3" id="KW-1185">Reference proteome</keyword>
<evidence type="ECO:0000313" key="3">
    <source>
        <dbReference type="Proteomes" id="UP000290819"/>
    </source>
</evidence>
<dbReference type="EMBL" id="MZXW01000041">
    <property type="protein sequence ID" value="RXT39409.1"/>
    <property type="molecule type" value="Genomic_DNA"/>
</dbReference>
<evidence type="ECO:0000256" key="1">
    <source>
        <dbReference type="SAM" id="MobiDB-lite"/>
    </source>
</evidence>
<sequence length="140" mass="15819">MPVVRYLVVVGGLLLLLLYTADRYFPLASDAPSVAEVDKNIIRIASNRPLPEKIVFDVSHSPVPAPPAAVDVEHDERSPRESDSQNALAMMPQDRPAETRPIAARSERRARHQRAVHSRTAHRIFERRVALDHRELFGSW</sequence>
<reference evidence="2 3" key="1">
    <citation type="submission" date="2017-03" db="EMBL/GenBank/DDBJ databases">
        <authorList>
            <person name="Safronova V.I."/>
            <person name="Sazanova A.L."/>
            <person name="Chirak E.R."/>
        </authorList>
    </citation>
    <scope>NUCLEOTIDE SEQUENCE [LARGE SCALE GENOMIC DNA]</scope>
    <source>
        <strain evidence="2 3">Opo-243</strain>
    </source>
</reference>
<evidence type="ECO:0000313" key="2">
    <source>
        <dbReference type="EMBL" id="RXT39409.1"/>
    </source>
</evidence>
<dbReference type="OrthoDB" id="8235819at2"/>
<feature type="compositionally biased region" description="Basic and acidic residues" evidence="1">
    <location>
        <begin position="71"/>
        <end position="83"/>
    </location>
</feature>
<dbReference type="AlphaFoldDB" id="A0A4V1P4L1"/>
<dbReference type="Proteomes" id="UP000290819">
    <property type="component" value="Unassembled WGS sequence"/>
</dbReference>
<protein>
    <submittedName>
        <fullName evidence="2">Uncharacterized protein</fullName>
    </submittedName>
</protein>
<gene>
    <name evidence="2" type="ORF">B5V03_30200</name>
</gene>
<proteinExistence type="predicted"/>
<feature type="compositionally biased region" description="Basic residues" evidence="1">
    <location>
        <begin position="108"/>
        <end position="118"/>
    </location>
</feature>